<dbReference type="EMBL" id="VYWW01000032">
    <property type="protein sequence ID" value="KAA9321221.1"/>
    <property type="molecule type" value="Genomic_DNA"/>
</dbReference>
<dbReference type="RefSeq" id="WP_006587790.1">
    <property type="nucleotide sequence ID" value="NZ_CATOUV010000001.1"/>
</dbReference>
<accession>A0A5N1IB01</accession>
<dbReference type="Proteomes" id="UP000327236">
    <property type="component" value="Unassembled WGS sequence"/>
</dbReference>
<evidence type="ECO:0000313" key="4">
    <source>
        <dbReference type="Proteomes" id="UP001385848"/>
    </source>
</evidence>
<dbReference type="Pfam" id="PF13958">
    <property type="entry name" value="ToxN_toxin"/>
    <property type="match status" value="1"/>
</dbReference>
<dbReference type="AlphaFoldDB" id="A0A5N1IB01"/>
<gene>
    <name evidence="2" type="ORF">AAC431_08795</name>
    <name evidence="1" type="ORF">F6H94_06820</name>
</gene>
<name>A0A5N1IB01_LACJE</name>
<dbReference type="KEGG" id="lje:BUE77_05035"/>
<comment type="caution">
    <text evidence="1">The sequence shown here is derived from an EMBL/GenBank/DDBJ whole genome shotgun (WGS) entry which is preliminary data.</text>
</comment>
<evidence type="ECO:0000313" key="2">
    <source>
        <dbReference type="EMBL" id="MEL0566002.1"/>
    </source>
</evidence>
<dbReference type="InterPro" id="IPR053735">
    <property type="entry name" value="Type_III_TA_endoRNase"/>
</dbReference>
<dbReference type="OrthoDB" id="1655812at2"/>
<evidence type="ECO:0000313" key="1">
    <source>
        <dbReference type="EMBL" id="KAA9321221.1"/>
    </source>
</evidence>
<proteinExistence type="predicted"/>
<dbReference type="Proteomes" id="UP001385848">
    <property type="component" value="Unassembled WGS sequence"/>
</dbReference>
<dbReference type="EMBL" id="JBBVUL010000025">
    <property type="protein sequence ID" value="MEL0566002.1"/>
    <property type="molecule type" value="Genomic_DNA"/>
</dbReference>
<organism evidence="1 3">
    <name type="scientific">Lactobacillus jensenii</name>
    <dbReference type="NCBI Taxonomy" id="109790"/>
    <lineage>
        <taxon>Bacteria</taxon>
        <taxon>Bacillati</taxon>
        <taxon>Bacillota</taxon>
        <taxon>Bacilli</taxon>
        <taxon>Lactobacillales</taxon>
        <taxon>Lactobacillaceae</taxon>
        <taxon>Lactobacillus</taxon>
    </lineage>
</organism>
<sequence length="177" mass="21135">MKKEKLYLYNISSKYVAELHKLDKHVFYHHGLHDRPYVGILIKLDNFNYFAPLGSPKKKHKKINENITFSKINYRNQFLGVINFNNMIPAPKSMFQKINIQKIEDSKYSNLLSSQLRAIQKHSNKYKHKANILRMKVKKHELESKQLEICNDFETLERHIYIVEEKLLKFTTVNKNN</sequence>
<keyword evidence="4" id="KW-1185">Reference proteome</keyword>
<dbReference type="GO" id="GO:0004521">
    <property type="term" value="F:RNA endonuclease activity"/>
    <property type="evidence" value="ECO:0007669"/>
    <property type="project" value="InterPro"/>
</dbReference>
<dbReference type="InterPro" id="IPR025911">
    <property type="entry name" value="ToxN/AbiQ_toxin"/>
</dbReference>
<reference evidence="1 3" key="1">
    <citation type="submission" date="2019-09" db="EMBL/GenBank/DDBJ databases">
        <title>Draft genome sequence assemblies of isolates from the urinary tract.</title>
        <authorList>
            <person name="Mores C.R."/>
            <person name="Putonti C."/>
            <person name="Wolfe A.J."/>
        </authorList>
    </citation>
    <scope>NUCLEOTIDE SEQUENCE [LARGE SCALE GENOMIC DNA]</scope>
    <source>
        <strain evidence="1 3">UMB246</strain>
    </source>
</reference>
<dbReference type="GO" id="GO:0003723">
    <property type="term" value="F:RNA binding"/>
    <property type="evidence" value="ECO:0007669"/>
    <property type="project" value="InterPro"/>
</dbReference>
<dbReference type="Gene3D" id="3.10.129.130">
    <property type="match status" value="1"/>
</dbReference>
<dbReference type="GeneID" id="31743075"/>
<evidence type="ECO:0000313" key="3">
    <source>
        <dbReference type="Proteomes" id="UP000327236"/>
    </source>
</evidence>
<reference evidence="2 4" key="2">
    <citation type="submission" date="2024-04" db="EMBL/GenBank/DDBJ databases">
        <title>Three lactobacilli isolated from voided urine samples from females with type 2 diabetes.</title>
        <authorList>
            <person name="Kula A."/>
            <person name="Stegman N."/>
            <person name="Putonti C."/>
        </authorList>
    </citation>
    <scope>NUCLEOTIDE SEQUENCE [LARGE SCALE GENOMIC DNA]</scope>
    <source>
        <strain evidence="2 4">1855</strain>
    </source>
</reference>
<protein>
    <submittedName>
        <fullName evidence="1">Type III toxin-antitoxin system ToxN/AbiQ family toxin</fullName>
    </submittedName>
</protein>